<dbReference type="Proteomes" id="UP000005408">
    <property type="component" value="Unassembled WGS sequence"/>
</dbReference>
<evidence type="ECO:0000256" key="1">
    <source>
        <dbReference type="SAM" id="Phobius"/>
    </source>
</evidence>
<protein>
    <submittedName>
        <fullName evidence="2">Uncharacterized protein</fullName>
    </submittedName>
</protein>
<evidence type="ECO:0000313" key="3">
    <source>
        <dbReference type="Proteomes" id="UP000005408"/>
    </source>
</evidence>
<name>A0A8W8LZK5_MAGGI</name>
<dbReference type="EnsemblMetazoa" id="G30320.4">
    <property type="protein sequence ID" value="G30320.4:cds"/>
    <property type="gene ID" value="G30320"/>
</dbReference>
<dbReference type="AlphaFoldDB" id="A0A8W8LZK5"/>
<organism evidence="2 3">
    <name type="scientific">Magallana gigas</name>
    <name type="common">Pacific oyster</name>
    <name type="synonym">Crassostrea gigas</name>
    <dbReference type="NCBI Taxonomy" id="29159"/>
    <lineage>
        <taxon>Eukaryota</taxon>
        <taxon>Metazoa</taxon>
        <taxon>Spiralia</taxon>
        <taxon>Lophotrochozoa</taxon>
        <taxon>Mollusca</taxon>
        <taxon>Bivalvia</taxon>
        <taxon>Autobranchia</taxon>
        <taxon>Pteriomorphia</taxon>
        <taxon>Ostreida</taxon>
        <taxon>Ostreoidea</taxon>
        <taxon>Ostreidae</taxon>
        <taxon>Magallana</taxon>
    </lineage>
</organism>
<reference evidence="2" key="1">
    <citation type="submission" date="2022-08" db="UniProtKB">
        <authorList>
            <consortium name="EnsemblMetazoa"/>
        </authorList>
    </citation>
    <scope>IDENTIFICATION</scope>
    <source>
        <strain evidence="2">05x7-T-G4-1.051#20</strain>
    </source>
</reference>
<feature type="transmembrane region" description="Helical" evidence="1">
    <location>
        <begin position="198"/>
        <end position="220"/>
    </location>
</feature>
<sequence length="326" mass="36265">MDVKEFIGGTVSSFSRNYKVLFISLIVLKAHITKGADYFTDTKCLSHALVLYERFNSIVCQNTTSSKDPTHWLPTVCIKSCQITIKETLCDATSGLTIRLNVSDGLRISFPVHMYSTICLGCHNFSEVNIACKLNFVMCVKNETIKSTSSQTMKRKQTDCSHCRNTEKNGTIEEISSRPNSGTTKPLTSKATSISEGYLVLATLLGLVFGILVVLGLSLIKSKFEKSRLSVLQGESVQNSTYNISPKASDTEIPKKPLTSDVYAKIVKKKITKTRDDGNIYNHLHETRVNSDFNDSPYDHAQCLTEIQSTPIKAIEDTYTHVHKLC</sequence>
<keyword evidence="3" id="KW-1185">Reference proteome</keyword>
<proteinExistence type="predicted"/>
<accession>A0A8W8LZK5</accession>
<keyword evidence="1" id="KW-0812">Transmembrane</keyword>
<keyword evidence="1" id="KW-1133">Transmembrane helix</keyword>
<evidence type="ECO:0000313" key="2">
    <source>
        <dbReference type="EnsemblMetazoa" id="G30320.4:cds"/>
    </source>
</evidence>
<keyword evidence="1" id="KW-0472">Membrane</keyword>